<comment type="subcellular location">
    <subcellularLocation>
        <location evidence="1">Nucleus</location>
    </subcellularLocation>
</comment>
<dbReference type="SUPFAM" id="SSF50249">
    <property type="entry name" value="Nucleic acid-binding proteins"/>
    <property type="match status" value="3"/>
</dbReference>
<dbReference type="InterPro" id="IPR000595">
    <property type="entry name" value="cNMP-bd_dom"/>
</dbReference>
<dbReference type="InterPro" id="IPR018490">
    <property type="entry name" value="cNMP-bd_dom_sf"/>
</dbReference>
<evidence type="ECO:0000313" key="12">
    <source>
        <dbReference type="Proteomes" id="UP000604046"/>
    </source>
</evidence>
<accession>A0A812S135</accession>
<dbReference type="Pfam" id="PF08646">
    <property type="entry name" value="Rep_fac-A_C"/>
    <property type="match status" value="1"/>
</dbReference>
<dbReference type="SUPFAM" id="SSF51206">
    <property type="entry name" value="cAMP-binding domain-like"/>
    <property type="match status" value="1"/>
</dbReference>
<dbReference type="Pfam" id="PF16900">
    <property type="entry name" value="REPA_OB_2"/>
    <property type="match status" value="1"/>
</dbReference>
<evidence type="ECO:0000256" key="3">
    <source>
        <dbReference type="ARBA" id="ARBA00022705"/>
    </source>
</evidence>
<evidence type="ECO:0000256" key="9">
    <source>
        <dbReference type="SAM" id="MobiDB-lite"/>
    </source>
</evidence>
<keyword evidence="4" id="KW-0479">Metal-binding</keyword>
<dbReference type="CDD" id="cd04474">
    <property type="entry name" value="RPA1_DBD_A"/>
    <property type="match status" value="1"/>
</dbReference>
<comment type="caution">
    <text evidence="11">The sequence shown here is derived from an EMBL/GenBank/DDBJ whole genome shotgun (WGS) entry which is preliminary data.</text>
</comment>
<gene>
    <name evidence="11" type="primary">RPA1A</name>
    <name evidence="11" type="ORF">SNAT2548_LOCUS25614</name>
</gene>
<keyword evidence="12" id="KW-1185">Reference proteome</keyword>
<evidence type="ECO:0000259" key="10">
    <source>
        <dbReference type="PROSITE" id="PS50042"/>
    </source>
</evidence>
<feature type="compositionally biased region" description="Basic residues" evidence="9">
    <location>
        <begin position="734"/>
        <end position="743"/>
    </location>
</feature>
<evidence type="ECO:0000256" key="1">
    <source>
        <dbReference type="ARBA" id="ARBA00004123"/>
    </source>
</evidence>
<protein>
    <submittedName>
        <fullName evidence="11">RPA1A protein</fullName>
    </submittedName>
</protein>
<sequence>MAQPGTAANAPKLSAGSVQQLAAGTFQPEAGCASGPSVQVIGRKPAREGNKDRRTCLRISDGCHYLLAVLAEDIKDPQQGSVIQLLDWSCGKFEGLQAVFVEDWDQASPECFGILGEPVGVPTATEASEASEASAVTSAPSAPSAPSAQLAAPHAAQATHAVAQVKCQKLLEHERPVASPLRNIQMSQPMCSQRDTPSLASPSAMAAMMPASASLPVVPIAQLSSFMQRCRVMVRVLSKTDMKTFNNARGPGKLFSMDLMDAEGACVRAACFNGAADKYFGLMQIKKTYEINGASVKPGNPRFCKYPFELTLEERSTSVVALPEDGSIPPMPYKFVPLAHLATSPAGSSCDVMGVVHSVEEPVSLATRNQGPRLRRQFVILDSSQASVSVTLWGQQADLHFEVGSVIFIRNAKVSDFSGRSLDLNAGSFWEANPDDQRAFQLKAWYQGGGKNEPVRFMLTTSQSSARGRKRSLAEMQQEDALLQLPGGDASSKARTVHYHRVSPITVTAVRNERTPFYWGCTHEVPGLESKVRACNKKVENGQCAAGHICPEPAARFILNLTLTDATAAVRCRAFGEAAETIADVPASEFAVLENERLAGSIHAEKTYTRIFRNMYRRWAMTLKCRKECFEGRERVQVSVESCAPVDFVSEGKEMAVEVVTESMPEGHPPIRMRAPSIFGESPLLLGAPARRTATIIAKAICDVRMIHQRIFNQLLSHFPSERLVYRKMAKERYGKRRRKRRGASICSTETKDTRASSVASVLEEPKELEELEPRKPKPRKAPGDVTPSPRGVHLPQI</sequence>
<dbReference type="GO" id="GO:0003677">
    <property type="term" value="F:DNA binding"/>
    <property type="evidence" value="ECO:0007669"/>
    <property type="project" value="UniProtKB-KW"/>
</dbReference>
<organism evidence="11 12">
    <name type="scientific">Symbiodinium natans</name>
    <dbReference type="NCBI Taxonomy" id="878477"/>
    <lineage>
        <taxon>Eukaryota</taxon>
        <taxon>Sar</taxon>
        <taxon>Alveolata</taxon>
        <taxon>Dinophyceae</taxon>
        <taxon>Suessiales</taxon>
        <taxon>Symbiodiniaceae</taxon>
        <taxon>Symbiodinium</taxon>
    </lineage>
</organism>
<keyword evidence="5" id="KW-0863">Zinc-finger</keyword>
<evidence type="ECO:0000256" key="5">
    <source>
        <dbReference type="ARBA" id="ARBA00022771"/>
    </source>
</evidence>
<dbReference type="OrthoDB" id="1751331at2759"/>
<dbReference type="FunFam" id="2.40.50.140:FF:000041">
    <property type="entry name" value="Replication protein A subunit"/>
    <property type="match status" value="1"/>
</dbReference>
<keyword evidence="3" id="KW-0235">DNA replication</keyword>
<dbReference type="InterPro" id="IPR013955">
    <property type="entry name" value="Rep_factor-A_C"/>
</dbReference>
<evidence type="ECO:0000256" key="8">
    <source>
        <dbReference type="ARBA" id="ARBA00023242"/>
    </source>
</evidence>
<dbReference type="GO" id="GO:0005634">
    <property type="term" value="C:nucleus"/>
    <property type="evidence" value="ECO:0007669"/>
    <property type="project" value="UniProtKB-SubCell"/>
</dbReference>
<evidence type="ECO:0000256" key="2">
    <source>
        <dbReference type="ARBA" id="ARBA00005690"/>
    </source>
</evidence>
<dbReference type="Proteomes" id="UP000604046">
    <property type="component" value="Unassembled WGS sequence"/>
</dbReference>
<comment type="similarity">
    <text evidence="2">Belongs to the replication factor A protein 1 family.</text>
</comment>
<dbReference type="AlphaFoldDB" id="A0A812S135"/>
<dbReference type="CDD" id="cd04475">
    <property type="entry name" value="RPA1_DBD_B"/>
    <property type="match status" value="1"/>
</dbReference>
<evidence type="ECO:0000313" key="11">
    <source>
        <dbReference type="EMBL" id="CAE7460972.1"/>
    </source>
</evidence>
<proteinExistence type="inferred from homology"/>
<feature type="domain" description="Cyclic nucleotide-binding" evidence="10">
    <location>
        <begin position="677"/>
        <end position="716"/>
    </location>
</feature>
<dbReference type="PROSITE" id="PS50042">
    <property type="entry name" value="CNMP_BINDING_3"/>
    <property type="match status" value="1"/>
</dbReference>
<dbReference type="GO" id="GO:0006260">
    <property type="term" value="P:DNA replication"/>
    <property type="evidence" value="ECO:0007669"/>
    <property type="project" value="UniProtKB-KW"/>
</dbReference>
<evidence type="ECO:0000256" key="4">
    <source>
        <dbReference type="ARBA" id="ARBA00022723"/>
    </source>
</evidence>
<dbReference type="InterPro" id="IPR012340">
    <property type="entry name" value="NA-bd_OB-fold"/>
</dbReference>
<feature type="region of interest" description="Disordered" evidence="9">
    <location>
        <begin position="124"/>
        <end position="153"/>
    </location>
</feature>
<keyword evidence="7" id="KW-0238">DNA-binding</keyword>
<dbReference type="EMBL" id="CAJNDS010002401">
    <property type="protein sequence ID" value="CAE7460972.1"/>
    <property type="molecule type" value="Genomic_DNA"/>
</dbReference>
<evidence type="ECO:0000256" key="7">
    <source>
        <dbReference type="ARBA" id="ARBA00023125"/>
    </source>
</evidence>
<dbReference type="PANTHER" id="PTHR47165">
    <property type="entry name" value="OS03G0429900 PROTEIN"/>
    <property type="match status" value="1"/>
</dbReference>
<dbReference type="FunFam" id="2.40.50.140:FF:000064">
    <property type="entry name" value="Replication protein A subunit"/>
    <property type="match status" value="1"/>
</dbReference>
<dbReference type="GO" id="GO:0008270">
    <property type="term" value="F:zinc ion binding"/>
    <property type="evidence" value="ECO:0007669"/>
    <property type="project" value="UniProtKB-KW"/>
</dbReference>
<dbReference type="Gene3D" id="2.40.50.140">
    <property type="entry name" value="Nucleic acid-binding proteins"/>
    <property type="match status" value="4"/>
</dbReference>
<dbReference type="InterPro" id="IPR031657">
    <property type="entry name" value="REPA_OB_2"/>
</dbReference>
<feature type="region of interest" description="Disordered" evidence="9">
    <location>
        <begin position="733"/>
        <end position="798"/>
    </location>
</feature>
<keyword evidence="6" id="KW-0862">Zinc</keyword>
<reference evidence="11" key="1">
    <citation type="submission" date="2021-02" db="EMBL/GenBank/DDBJ databases">
        <authorList>
            <person name="Dougan E. K."/>
            <person name="Rhodes N."/>
            <person name="Thang M."/>
            <person name="Chan C."/>
        </authorList>
    </citation>
    <scope>NUCLEOTIDE SEQUENCE</scope>
</reference>
<dbReference type="PANTHER" id="PTHR47165:SF4">
    <property type="entry name" value="OS03G0429900 PROTEIN"/>
    <property type="match status" value="1"/>
</dbReference>
<keyword evidence="8" id="KW-0539">Nucleus</keyword>
<name>A0A812S135_9DINO</name>
<evidence type="ECO:0000256" key="6">
    <source>
        <dbReference type="ARBA" id="ARBA00022833"/>
    </source>
</evidence>